<evidence type="ECO:0000256" key="5">
    <source>
        <dbReference type="ARBA" id="ARBA00022840"/>
    </source>
</evidence>
<dbReference type="CDD" id="cd01740">
    <property type="entry name" value="GATase1_FGAR_AT"/>
    <property type="match status" value="1"/>
</dbReference>
<organism evidence="11 12">
    <name type="scientific">Psychroflexus lacisalsi</name>
    <dbReference type="NCBI Taxonomy" id="503928"/>
    <lineage>
        <taxon>Bacteria</taxon>
        <taxon>Pseudomonadati</taxon>
        <taxon>Bacteroidota</taxon>
        <taxon>Flavobacteriia</taxon>
        <taxon>Flavobacteriales</taxon>
        <taxon>Flavobacteriaceae</taxon>
        <taxon>Psychroflexus</taxon>
    </lineage>
</organism>
<keyword evidence="1" id="KW-0436">Ligase</keyword>
<dbReference type="Pfam" id="PF22689">
    <property type="entry name" value="FGAR-AT_PurM_N-like"/>
    <property type="match status" value="1"/>
</dbReference>
<dbReference type="Pfam" id="PF18072">
    <property type="entry name" value="FGAR-AT_linker"/>
    <property type="match status" value="1"/>
</dbReference>
<dbReference type="Proteomes" id="UP001500185">
    <property type="component" value="Unassembled WGS sequence"/>
</dbReference>
<feature type="domain" description="Phosphoribosylformylglycinamidine synthase N-terminal" evidence="9">
    <location>
        <begin position="13"/>
        <end position="92"/>
    </location>
</feature>
<dbReference type="Gene3D" id="3.40.50.880">
    <property type="match status" value="1"/>
</dbReference>
<dbReference type="InterPro" id="IPR036921">
    <property type="entry name" value="PurM-like_N_sf"/>
</dbReference>
<feature type="domain" description="PurM-like C-terminal" evidence="7">
    <location>
        <begin position="779"/>
        <end position="899"/>
    </location>
</feature>
<keyword evidence="5" id="KW-0067">ATP-binding</keyword>
<keyword evidence="2" id="KW-0479">Metal-binding</keyword>
<keyword evidence="12" id="KW-1185">Reference proteome</keyword>
<dbReference type="InterPro" id="IPR036676">
    <property type="entry name" value="PurM-like_C_sf"/>
</dbReference>
<dbReference type="Gene3D" id="1.10.8.750">
    <property type="entry name" value="Phosphoribosylformylglycinamidine synthase, linker domain"/>
    <property type="match status" value="1"/>
</dbReference>
<dbReference type="Pfam" id="PF13507">
    <property type="entry name" value="GATase_5"/>
    <property type="match status" value="1"/>
</dbReference>
<evidence type="ECO:0000313" key="12">
    <source>
        <dbReference type="Proteomes" id="UP001500185"/>
    </source>
</evidence>
<keyword evidence="6" id="KW-0460">Magnesium</keyword>
<comment type="caution">
    <text evidence="11">The sequence shown here is derived from an EMBL/GenBank/DDBJ whole genome shotgun (WGS) entry which is preliminary data.</text>
</comment>
<evidence type="ECO:0000259" key="9">
    <source>
        <dbReference type="Pfam" id="PF18076"/>
    </source>
</evidence>
<gene>
    <name evidence="11" type="primary">purL</name>
    <name evidence="11" type="ORF">GCM10009433_20970</name>
</gene>
<evidence type="ECO:0000256" key="2">
    <source>
        <dbReference type="ARBA" id="ARBA00022723"/>
    </source>
</evidence>
<dbReference type="SMART" id="SM01211">
    <property type="entry name" value="GATase_5"/>
    <property type="match status" value="1"/>
</dbReference>
<reference evidence="12" key="1">
    <citation type="journal article" date="2019" name="Int. J. Syst. Evol. Microbiol.">
        <title>The Global Catalogue of Microorganisms (GCM) 10K type strain sequencing project: providing services to taxonomists for standard genome sequencing and annotation.</title>
        <authorList>
            <consortium name="The Broad Institute Genomics Platform"/>
            <consortium name="The Broad Institute Genome Sequencing Center for Infectious Disease"/>
            <person name="Wu L."/>
            <person name="Ma J."/>
        </authorList>
    </citation>
    <scope>NUCLEOTIDE SEQUENCE [LARGE SCALE GENOMIC DNA]</scope>
    <source>
        <strain evidence="12">JCM 16231</strain>
    </source>
</reference>
<evidence type="ECO:0000256" key="6">
    <source>
        <dbReference type="ARBA" id="ARBA00022842"/>
    </source>
</evidence>
<evidence type="ECO:0000256" key="1">
    <source>
        <dbReference type="ARBA" id="ARBA00022598"/>
    </source>
</evidence>
<keyword evidence="4" id="KW-0658">Purine biosynthesis</keyword>
<dbReference type="InterPro" id="IPR029062">
    <property type="entry name" value="Class_I_gatase-like"/>
</dbReference>
<dbReference type="Gene3D" id="3.30.1330.10">
    <property type="entry name" value="PurM-like, N-terminal domain"/>
    <property type="match status" value="2"/>
</dbReference>
<dbReference type="InterPro" id="IPR041609">
    <property type="entry name" value="PurL_linker"/>
</dbReference>
<evidence type="ECO:0000313" key="11">
    <source>
        <dbReference type="EMBL" id="GAA0761536.1"/>
    </source>
</evidence>
<sequence>MIIFFKTESTHYFAVSIDKRPDYETIKKFKWVFGDAQFIDEKQIDGQFVGPRQVMITPWNTNAVEITQNMGIEGVQRIEEFVETTSEKKDFDKMLFQSYNGLDQDIFTIDIQPEPVLDIENISEYNQKEGLALNEEEVGYLEALSQKLNRKLTDAEVFGFSQVNSEHCRHKIFNGTFVIDGEEQKESLFKMIRKTSETHPNGIVSAYKDNVAFVKGPQVEQFAPTRPEVASEFKNTPFESVISLKAETHNFPTTVEPFNGAATGSGGEIRDRLAGGKGSLPLAGSAVYMTSYPRLTENKPWENAITARNWLYQSPLDILIKASNGASDFGNKFGQPLINGSLFTFEHDEHDRVLAYDKVIMLAGGVGYGKANQAIKELPKKDDDIVILGGDNYRIGMGGAAVSSADTGEFESGIELNAVQRSNPEMQKRAANAIRAMVELDENPIRSIHDHGAGGHLNCLSELVEDTGGHIDIDKLPVGDSTLSAKEIIGNESQERMGLVIGKKESEFLEKVALRERSPMYRVGTVTDDHQFIFKNSKTQETPLDLKLEDMFGSSPKTIMKDQRVERTYSQPDFKSEKIYDYVEQLLQLEAIACKDWLVNKVDRCVSGRVAVQQTLGPLQLPLNNCGVVALDYKGKEGVANSIGHSPISGLIDPVAGAKNSIAEALTNIIWAPLEDNLTSVSLSANWMWPCNNPGEDSRLYDAVKAVSEFAINLGINVPTGKDSLSMKQRYKDQDVLSPGTVIISAAGHCNEITNVVKPMFQKEAGSIYYLDFSQHNLELGGSAFYQLLNKVGNKAPTISDDPKFKKKFNAIQQLIKQHKIASGHDISSGGLITTLLELCFADNNLGAELNFEAFAEKDIFKLLFAENSGIVFQAEGDLTSEFKELDISPIYLGEVNSTGKLSIAHEKKKLNFDVDTYRNFWLQTSYEFDKHQSGEKKAKERHENFKYNALKFNFPSHFDGKLKSVEGKRIKGAIIREKGSNSEREMAKAMHLAGFDVKDIHMTDLMSGAENLEDVQFIAAVGGFSNSDVLGSAKGWAGAFKYNENANLALRNFFNREDTLSLGVCNGCQLFVELGLITPDHEEKPKMLHNDSGKFECRFTAVTISESNSVMLKSLEGSTLGIWAAHGEGKFHLPLNENQYSIPAKYFREEFPCNPNGSDYNAAMLCDESGRHLVMMPHLERSTFSWNWAHYPKDRKADKVSPWIEAFQNAKQWLENA</sequence>
<protein>
    <submittedName>
        <fullName evidence="11">Phosphoribosylformylglycinamidine synthase</fullName>
    </submittedName>
</protein>
<dbReference type="SUPFAM" id="SSF82697">
    <property type="entry name" value="PurS-like"/>
    <property type="match status" value="1"/>
</dbReference>
<dbReference type="RefSeq" id="WP_224454965.1">
    <property type="nucleotide sequence ID" value="NZ_BAAAGG010000021.1"/>
</dbReference>
<keyword evidence="3" id="KW-0547">Nucleotide-binding</keyword>
<dbReference type="Pfam" id="PF18076">
    <property type="entry name" value="FGAR-AT_N"/>
    <property type="match status" value="1"/>
</dbReference>
<dbReference type="PROSITE" id="PS51273">
    <property type="entry name" value="GATASE_TYPE_1"/>
    <property type="match status" value="1"/>
</dbReference>
<accession>A0ABN1KBL2</accession>
<dbReference type="SUPFAM" id="SSF56042">
    <property type="entry name" value="PurM C-terminal domain-like"/>
    <property type="match status" value="2"/>
</dbReference>
<dbReference type="InterPro" id="IPR040707">
    <property type="entry name" value="FGAR-AT_N"/>
</dbReference>
<dbReference type="EMBL" id="BAAAGG010000021">
    <property type="protein sequence ID" value="GAA0761536.1"/>
    <property type="molecule type" value="Genomic_DNA"/>
</dbReference>
<dbReference type="NCBIfam" id="NF003672">
    <property type="entry name" value="PRK05297.1"/>
    <property type="match status" value="1"/>
</dbReference>
<dbReference type="InterPro" id="IPR055181">
    <property type="entry name" value="FGAR-AT_PurM_N-like"/>
</dbReference>
<evidence type="ECO:0000259" key="7">
    <source>
        <dbReference type="Pfam" id="PF02769"/>
    </source>
</evidence>
<dbReference type="PANTHER" id="PTHR10099">
    <property type="entry name" value="PHOSPHORIBOSYLFORMYLGLYCINAMIDINE SYNTHASE"/>
    <property type="match status" value="1"/>
</dbReference>
<feature type="domain" description="PurM-like C-terminal" evidence="7">
    <location>
        <begin position="383"/>
        <end position="531"/>
    </location>
</feature>
<evidence type="ECO:0000256" key="4">
    <source>
        <dbReference type="ARBA" id="ARBA00022755"/>
    </source>
</evidence>
<evidence type="ECO:0000259" key="8">
    <source>
        <dbReference type="Pfam" id="PF18072"/>
    </source>
</evidence>
<proteinExistence type="predicted"/>
<dbReference type="SUPFAM" id="SSF55326">
    <property type="entry name" value="PurM N-terminal domain-like"/>
    <property type="match status" value="2"/>
</dbReference>
<feature type="domain" description="FGAR-AT PurM N-terminal-like" evidence="10">
    <location>
        <begin position="595"/>
        <end position="747"/>
    </location>
</feature>
<dbReference type="Gene3D" id="3.90.650.10">
    <property type="entry name" value="PurM-like C-terminal domain"/>
    <property type="match status" value="2"/>
</dbReference>
<dbReference type="InterPro" id="IPR010918">
    <property type="entry name" value="PurM-like_C_dom"/>
</dbReference>
<dbReference type="Pfam" id="PF02769">
    <property type="entry name" value="AIRS_C"/>
    <property type="match status" value="2"/>
</dbReference>
<dbReference type="SUPFAM" id="SSF52317">
    <property type="entry name" value="Class I glutamine amidotransferase-like"/>
    <property type="match status" value="1"/>
</dbReference>
<feature type="domain" description="Phosphoribosylformylglycinamidine synthase linker" evidence="8">
    <location>
        <begin position="122"/>
        <end position="171"/>
    </location>
</feature>
<dbReference type="InterPro" id="IPR036604">
    <property type="entry name" value="PurS-like_sf"/>
</dbReference>
<evidence type="ECO:0000256" key="3">
    <source>
        <dbReference type="ARBA" id="ARBA00022741"/>
    </source>
</evidence>
<evidence type="ECO:0000259" key="10">
    <source>
        <dbReference type="Pfam" id="PF22689"/>
    </source>
</evidence>
<dbReference type="CDD" id="cd02204">
    <property type="entry name" value="PurL_repeat2"/>
    <property type="match status" value="1"/>
</dbReference>
<name>A0ABN1KBL2_9FLAO</name>
<dbReference type="PANTHER" id="PTHR10099:SF1">
    <property type="entry name" value="PHOSPHORIBOSYLFORMYLGLYCINAMIDINE SYNTHASE"/>
    <property type="match status" value="1"/>
</dbReference>
<dbReference type="SUPFAM" id="SSF109736">
    <property type="entry name" value="FGAM synthase PurL, linker domain"/>
    <property type="match status" value="1"/>
</dbReference>